<feature type="coiled-coil region" evidence="1">
    <location>
        <begin position="98"/>
        <end position="125"/>
    </location>
</feature>
<evidence type="ECO:0000256" key="1">
    <source>
        <dbReference type="SAM" id="Coils"/>
    </source>
</evidence>
<dbReference type="EMBL" id="CAJNDS010000092">
    <property type="protein sequence ID" value="CAE6952457.1"/>
    <property type="molecule type" value="Genomic_DNA"/>
</dbReference>
<feature type="region of interest" description="Disordered" evidence="2">
    <location>
        <begin position="232"/>
        <end position="267"/>
    </location>
</feature>
<feature type="region of interest" description="Disordered" evidence="2">
    <location>
        <begin position="447"/>
        <end position="469"/>
    </location>
</feature>
<accession>A0A812HIS2</accession>
<feature type="coiled-coil region" evidence="1">
    <location>
        <begin position="36"/>
        <end position="63"/>
    </location>
</feature>
<comment type="caution">
    <text evidence="3">The sequence shown here is derived from an EMBL/GenBank/DDBJ whole genome shotgun (WGS) entry which is preliminary data.</text>
</comment>
<evidence type="ECO:0000313" key="4">
    <source>
        <dbReference type="Proteomes" id="UP000604046"/>
    </source>
</evidence>
<organism evidence="3 4">
    <name type="scientific">Symbiodinium natans</name>
    <dbReference type="NCBI Taxonomy" id="878477"/>
    <lineage>
        <taxon>Eukaryota</taxon>
        <taxon>Sar</taxon>
        <taxon>Alveolata</taxon>
        <taxon>Dinophyceae</taxon>
        <taxon>Suessiales</taxon>
        <taxon>Symbiodiniaceae</taxon>
        <taxon>Symbiodinium</taxon>
    </lineage>
</organism>
<gene>
    <name evidence="3" type="ORF">SNAT2548_LOCUS1623</name>
</gene>
<proteinExistence type="predicted"/>
<name>A0A812HIS2_9DINO</name>
<keyword evidence="1" id="KW-0175">Coiled coil</keyword>
<evidence type="ECO:0000313" key="3">
    <source>
        <dbReference type="EMBL" id="CAE6952457.1"/>
    </source>
</evidence>
<dbReference type="Proteomes" id="UP000604046">
    <property type="component" value="Unassembled WGS sequence"/>
</dbReference>
<feature type="compositionally biased region" description="Polar residues" evidence="2">
    <location>
        <begin position="232"/>
        <end position="242"/>
    </location>
</feature>
<sequence>MDRPASTLRHAGTLASDGGRFAKMETQMPSEVWQLQAAIRAELERQTRQLEETLSKQAKVAQEKHSQEVQAVGAAWQLVARALGEQLQAGFRSSQRSCQEQVERLENLEAALHRTLQEAEDREAKRRQEVQGVSDAWQTLARTIGEQLGQVQRLGHRLETGLQQLSDSFGQGAEIGPMENPAVPSSISPEMFLCSGPPAPAEPASHSPLQAMFCHACGMHCGSSLQAMMSTQPLPQQRLPHTSSREGLSRLDQSQRQLGGSGQRDVKKASWPSQALFCGHWCGQECVQHLHQASLMLTRPNFGRPPAHAGPAGPGDPGVAADDLDRCSVVPWSRPTELPALPSDVDMDDCYGCNRDTTKPRFWEGWDVDGPGMRQEQLQKAPVLQDYVACGTSAAPPESSTQSFPHPLDDGHTCPSPSILHKPGTRSPGVPARFVTFTVDERKSQPAHPFLPLASSKPKAAPKKRSTDSGVLWHLIPGS</sequence>
<dbReference type="AlphaFoldDB" id="A0A812HIS2"/>
<keyword evidence="4" id="KW-1185">Reference proteome</keyword>
<evidence type="ECO:0000256" key="2">
    <source>
        <dbReference type="SAM" id="MobiDB-lite"/>
    </source>
</evidence>
<reference evidence="3" key="1">
    <citation type="submission" date="2021-02" db="EMBL/GenBank/DDBJ databases">
        <authorList>
            <person name="Dougan E. K."/>
            <person name="Rhodes N."/>
            <person name="Thang M."/>
            <person name="Chan C."/>
        </authorList>
    </citation>
    <scope>NUCLEOTIDE SEQUENCE</scope>
</reference>
<protein>
    <submittedName>
        <fullName evidence="3">Uncharacterized protein</fullName>
    </submittedName>
</protein>